<evidence type="ECO:0000313" key="3">
    <source>
        <dbReference type="EMBL" id="PQO29345.1"/>
    </source>
</evidence>
<dbReference type="GO" id="GO:0016491">
    <property type="term" value="F:oxidoreductase activity"/>
    <property type="evidence" value="ECO:0007669"/>
    <property type="project" value="UniProtKB-KW"/>
</dbReference>
<dbReference type="OrthoDB" id="266183at2"/>
<organism evidence="3 4">
    <name type="scientific">Blastopirellula marina</name>
    <dbReference type="NCBI Taxonomy" id="124"/>
    <lineage>
        <taxon>Bacteria</taxon>
        <taxon>Pseudomonadati</taxon>
        <taxon>Planctomycetota</taxon>
        <taxon>Planctomycetia</taxon>
        <taxon>Pirellulales</taxon>
        <taxon>Pirellulaceae</taxon>
        <taxon>Blastopirellula</taxon>
    </lineage>
</organism>
<keyword evidence="2" id="KW-0560">Oxidoreductase</keyword>
<evidence type="ECO:0000256" key="1">
    <source>
        <dbReference type="ARBA" id="ARBA00006484"/>
    </source>
</evidence>
<proteinExistence type="inferred from homology"/>
<dbReference type="PRINTS" id="PR00081">
    <property type="entry name" value="GDHRDH"/>
</dbReference>
<evidence type="ECO:0000313" key="4">
    <source>
        <dbReference type="Proteomes" id="UP000238322"/>
    </source>
</evidence>
<comment type="caution">
    <text evidence="3">The sequence shown here is derived from an EMBL/GenBank/DDBJ whole genome shotgun (WGS) entry which is preliminary data.</text>
</comment>
<dbReference type="Gene3D" id="3.40.50.720">
    <property type="entry name" value="NAD(P)-binding Rossmann-like Domain"/>
    <property type="match status" value="1"/>
</dbReference>
<dbReference type="PRINTS" id="PR00080">
    <property type="entry name" value="SDRFAMILY"/>
</dbReference>
<comment type="similarity">
    <text evidence="1">Belongs to the short-chain dehydrogenases/reductases (SDR) family.</text>
</comment>
<dbReference type="Pfam" id="PF13561">
    <property type="entry name" value="adh_short_C2"/>
    <property type="match status" value="1"/>
</dbReference>
<dbReference type="FunFam" id="3.40.50.720:FF:000084">
    <property type="entry name" value="Short-chain dehydrogenase reductase"/>
    <property type="match status" value="1"/>
</dbReference>
<dbReference type="SUPFAM" id="SSF51735">
    <property type="entry name" value="NAD(P)-binding Rossmann-fold domains"/>
    <property type="match status" value="1"/>
</dbReference>
<protein>
    <submittedName>
        <fullName evidence="3">Oxidoreductase</fullName>
    </submittedName>
</protein>
<dbReference type="Proteomes" id="UP000238322">
    <property type="component" value="Unassembled WGS sequence"/>
</dbReference>
<dbReference type="PANTHER" id="PTHR43639">
    <property type="entry name" value="OXIDOREDUCTASE, SHORT-CHAIN DEHYDROGENASE/REDUCTASE FAMILY (AFU_ORTHOLOGUE AFUA_5G02870)"/>
    <property type="match status" value="1"/>
</dbReference>
<dbReference type="EMBL" id="PUHY01000015">
    <property type="protein sequence ID" value="PQO29345.1"/>
    <property type="molecule type" value="Genomic_DNA"/>
</dbReference>
<dbReference type="AlphaFoldDB" id="A0A2S8FB10"/>
<dbReference type="NCBIfam" id="NF005559">
    <property type="entry name" value="PRK07231.1"/>
    <property type="match status" value="1"/>
</dbReference>
<sequence length="255" mass="27322">MRFQDKVAIVTGGAKGIGAGCVKILSKEGGNVAILDIDSQASEQLCHEINEQGRGRAFFIPCDISNREQLKGAIDEAANQWGRLDCLVNNAGIHPPATTLEATTPELLHKVFQVNFDSTFFACQFALPHLKKSRGTIVNMSSMTAVLGQKHSTAYAASKGAQLSFTKALAIELGPDGIRVNAVLPSNVDTPLMREWANTLEDPDSALQQIADLQVFGRMASIEEIGRVVLFLATEDSSFVTGQGIEVEGGASLDY</sequence>
<dbReference type="RefSeq" id="WP_105332540.1">
    <property type="nucleotide sequence ID" value="NZ_PUHY01000015.1"/>
</dbReference>
<reference evidence="3 4" key="1">
    <citation type="submission" date="2018-02" db="EMBL/GenBank/DDBJ databases">
        <title>Comparative genomes isolates from brazilian mangrove.</title>
        <authorList>
            <person name="Araujo J.E."/>
            <person name="Taketani R.G."/>
            <person name="Silva M.C.P."/>
            <person name="Loureco M.V."/>
            <person name="Andreote F.D."/>
        </authorList>
    </citation>
    <scope>NUCLEOTIDE SEQUENCE [LARGE SCALE GENOMIC DNA]</scope>
    <source>
        <strain evidence="3 4">Hex-1 MGV</strain>
    </source>
</reference>
<dbReference type="InterPro" id="IPR002347">
    <property type="entry name" value="SDR_fam"/>
</dbReference>
<dbReference type="InterPro" id="IPR036291">
    <property type="entry name" value="NAD(P)-bd_dom_sf"/>
</dbReference>
<dbReference type="PANTHER" id="PTHR43639:SF9">
    <property type="entry name" value="BLL5898 PROTEIN"/>
    <property type="match status" value="1"/>
</dbReference>
<evidence type="ECO:0000256" key="2">
    <source>
        <dbReference type="ARBA" id="ARBA00023002"/>
    </source>
</evidence>
<name>A0A2S8FB10_9BACT</name>
<accession>A0A2S8FB10</accession>
<gene>
    <name evidence="3" type="ORF">C5Y83_25020</name>
</gene>